<organism evidence="1 2">
    <name type="scientific">Gigaspora margarita</name>
    <dbReference type="NCBI Taxonomy" id="4874"/>
    <lineage>
        <taxon>Eukaryota</taxon>
        <taxon>Fungi</taxon>
        <taxon>Fungi incertae sedis</taxon>
        <taxon>Mucoromycota</taxon>
        <taxon>Glomeromycotina</taxon>
        <taxon>Glomeromycetes</taxon>
        <taxon>Diversisporales</taxon>
        <taxon>Gigasporaceae</taxon>
        <taxon>Gigaspora</taxon>
    </lineage>
</organism>
<dbReference type="AlphaFoldDB" id="A0A8H3XIJ1"/>
<gene>
    <name evidence="1" type="ORF">F8M41_025418</name>
</gene>
<accession>A0A8H3XIJ1</accession>
<proteinExistence type="predicted"/>
<comment type="caution">
    <text evidence="1">The sequence shown here is derived from an EMBL/GenBank/DDBJ whole genome shotgun (WGS) entry which is preliminary data.</text>
</comment>
<dbReference type="Proteomes" id="UP000439903">
    <property type="component" value="Unassembled WGS sequence"/>
</dbReference>
<sequence length="131" mass="14834">MLKSQRTYTRLFEINSSFAAELSKINIELNDKFTAEIKNINSRDVGYASEAQKLFNMTRRINGIKEACYNNFASVNASIEASQNGLIQHYAITRRNQPIEADQQSVSNYSEASNRSHTSSSVVIYIFNPDN</sequence>
<name>A0A8H3XIJ1_GIGMA</name>
<keyword evidence="2" id="KW-1185">Reference proteome</keyword>
<dbReference type="EMBL" id="WTPW01000907">
    <property type="protein sequence ID" value="KAF0470227.1"/>
    <property type="molecule type" value="Genomic_DNA"/>
</dbReference>
<protein>
    <submittedName>
        <fullName evidence="1">Uncharacterized protein</fullName>
    </submittedName>
</protein>
<reference evidence="1 2" key="1">
    <citation type="journal article" date="2019" name="Environ. Microbiol.">
        <title>At the nexus of three kingdoms: the genome of the mycorrhizal fungus Gigaspora margarita provides insights into plant, endobacterial and fungal interactions.</title>
        <authorList>
            <person name="Venice F."/>
            <person name="Ghignone S."/>
            <person name="Salvioli di Fossalunga A."/>
            <person name="Amselem J."/>
            <person name="Novero M."/>
            <person name="Xianan X."/>
            <person name="Sedzielewska Toro K."/>
            <person name="Morin E."/>
            <person name="Lipzen A."/>
            <person name="Grigoriev I.V."/>
            <person name="Henrissat B."/>
            <person name="Martin F.M."/>
            <person name="Bonfante P."/>
        </authorList>
    </citation>
    <scope>NUCLEOTIDE SEQUENCE [LARGE SCALE GENOMIC DNA]</scope>
    <source>
        <strain evidence="1 2">BEG34</strain>
    </source>
</reference>
<evidence type="ECO:0000313" key="1">
    <source>
        <dbReference type="EMBL" id="KAF0470227.1"/>
    </source>
</evidence>
<evidence type="ECO:0000313" key="2">
    <source>
        <dbReference type="Proteomes" id="UP000439903"/>
    </source>
</evidence>
<dbReference type="OrthoDB" id="2382018at2759"/>